<keyword evidence="1" id="KW-0460">Magnesium</keyword>
<proteinExistence type="predicted"/>
<evidence type="ECO:0000256" key="1">
    <source>
        <dbReference type="PIRSR" id="PIRSR605502-1"/>
    </source>
</evidence>
<feature type="binding site" evidence="1">
    <location>
        <position position="37"/>
    </location>
    <ligand>
        <name>Mg(2+)</name>
        <dbReference type="ChEBI" id="CHEBI:18420"/>
        <label>1</label>
    </ligand>
</feature>
<dbReference type="Pfam" id="PF03747">
    <property type="entry name" value="ADP_ribosyl_GH"/>
    <property type="match status" value="1"/>
</dbReference>
<dbReference type="GO" id="GO:0046872">
    <property type="term" value="F:metal ion binding"/>
    <property type="evidence" value="ECO:0007669"/>
    <property type="project" value="UniProtKB-KW"/>
</dbReference>
<dbReference type="AlphaFoldDB" id="F4EXH8"/>
<protein>
    <submittedName>
        <fullName evidence="2">ADP-ribosylation/Crystallin J1</fullName>
    </submittedName>
</protein>
<keyword evidence="3" id="KW-1185">Reference proteome</keyword>
<dbReference type="InterPro" id="IPR050792">
    <property type="entry name" value="ADP-ribosylglycohydrolase"/>
</dbReference>
<keyword evidence="1" id="KW-0479">Metal-binding</keyword>
<dbReference type="EMBL" id="CP002637">
    <property type="protein sequence ID" value="AEC00956.1"/>
    <property type="molecule type" value="Genomic_DNA"/>
</dbReference>
<dbReference type="PANTHER" id="PTHR16222">
    <property type="entry name" value="ADP-RIBOSYLGLYCOHYDROLASE"/>
    <property type="match status" value="1"/>
</dbReference>
<dbReference type="Gene3D" id="1.10.4080.10">
    <property type="entry name" value="ADP-ribosylation/Crystallin J1"/>
    <property type="match status" value="1"/>
</dbReference>
<comment type="cofactor">
    <cofactor evidence="1">
        <name>Mg(2+)</name>
        <dbReference type="ChEBI" id="CHEBI:18420"/>
    </cofactor>
    <text evidence="1">Binds 2 magnesium ions per subunit.</text>
</comment>
<organism evidence="2 3">
    <name type="scientific">Selenomonas sputigena (strain ATCC 35185 / DSM 20758 / CCUG 44933 / VPI D19B-28)</name>
    <dbReference type="NCBI Taxonomy" id="546271"/>
    <lineage>
        <taxon>Bacteria</taxon>
        <taxon>Bacillati</taxon>
        <taxon>Bacillota</taxon>
        <taxon>Negativicutes</taxon>
        <taxon>Selenomonadales</taxon>
        <taxon>Selenomonadaceae</taxon>
        <taxon>Selenomonas</taxon>
    </lineage>
</organism>
<dbReference type="OrthoDB" id="9814572at2"/>
<gene>
    <name evidence="2" type="ordered locus">Selsp_2007</name>
</gene>
<dbReference type="InterPro" id="IPR005502">
    <property type="entry name" value="Ribosyl_crysJ1"/>
</dbReference>
<feature type="binding site" evidence="1">
    <location>
        <position position="222"/>
    </location>
    <ligand>
        <name>Mg(2+)</name>
        <dbReference type="ChEBI" id="CHEBI:18420"/>
        <label>1</label>
    </ligand>
</feature>
<dbReference type="InterPro" id="IPR036705">
    <property type="entry name" value="Ribosyl_crysJ1_sf"/>
</dbReference>
<dbReference type="HOGENOM" id="CLU_024566_1_0_9"/>
<name>F4EXH8_SELS3</name>
<dbReference type="KEGG" id="ssg:Selsp_2007"/>
<sequence>MYGAILGDMIGSPYEFDRGAKTKDFPLFSQGSRFTDDTVMTIAVADALLEVGEEADEAAVCAAVVRAMQRWGRRYPRVGYGGLFRRWLASDEPEPYGSFGNGSAMRVAAAGWLYDTLARTREVARQTAVITHNHAEGIKGAEATASAIFLSRGGKSKEEIKDYIVREFGYDLSRTLDEIRPFYAMDATCQGSVPEAILSFLESTDFEDTVRNAVSIGGDTDTVACIAGSIAEAFYGVPEELKAECRRRLPQEMLAVLAAFDEARQLSSCSTGQERSRASM</sequence>
<accession>F4EXH8</accession>
<evidence type="ECO:0000313" key="2">
    <source>
        <dbReference type="EMBL" id="AEC00956.1"/>
    </source>
</evidence>
<feature type="binding site" evidence="1">
    <location>
        <position position="219"/>
    </location>
    <ligand>
        <name>Mg(2+)</name>
        <dbReference type="ChEBI" id="CHEBI:18420"/>
        <label>1</label>
    </ligand>
</feature>
<feature type="binding site" evidence="1">
    <location>
        <position position="36"/>
    </location>
    <ligand>
        <name>Mg(2+)</name>
        <dbReference type="ChEBI" id="CHEBI:18420"/>
        <label>1</label>
    </ligand>
</feature>
<dbReference type="RefSeq" id="WP_013741009.1">
    <property type="nucleotide sequence ID" value="NZ_GG698599.1"/>
</dbReference>
<feature type="binding site" evidence="1">
    <location>
        <position position="35"/>
    </location>
    <ligand>
        <name>Mg(2+)</name>
        <dbReference type="ChEBI" id="CHEBI:18420"/>
        <label>1</label>
    </ligand>
</feature>
<dbReference type="Proteomes" id="UP000011124">
    <property type="component" value="Chromosome"/>
</dbReference>
<dbReference type="PANTHER" id="PTHR16222:SF12">
    <property type="entry name" value="ADP-RIBOSYLGLYCOHYDROLASE-RELATED"/>
    <property type="match status" value="1"/>
</dbReference>
<reference evidence="2 3" key="1">
    <citation type="submission" date="2011-04" db="EMBL/GenBank/DDBJ databases">
        <title>The complete genome of Selenomonas sputigena DSM 20758.</title>
        <authorList>
            <consortium name="US DOE Joint Genome Institute (JGI-PGF)"/>
            <person name="Lucas S."/>
            <person name="Copeland A."/>
            <person name="Lapidus A."/>
            <person name="Bruce D."/>
            <person name="Goodwin L."/>
            <person name="Pitluck S."/>
            <person name="Peters L."/>
            <person name="Kyrpides N."/>
            <person name="Mavromatis K."/>
            <person name="Ivanova N."/>
            <person name="Ovchinnikova G."/>
            <person name="Teshima H."/>
            <person name="Detter J.C."/>
            <person name="Tapia R."/>
            <person name="Han C."/>
            <person name="Land M."/>
            <person name="Hauser L."/>
            <person name="Markowitz V."/>
            <person name="Cheng J.-F."/>
            <person name="Hugenholtz P."/>
            <person name="Woyke T."/>
            <person name="Wu D."/>
            <person name="Gronow S."/>
            <person name="Wellnitz S."/>
            <person name="Schneider S."/>
            <person name="Klenk H.-P."/>
            <person name="Eisen J.A."/>
        </authorList>
    </citation>
    <scope>NUCLEOTIDE SEQUENCE [LARGE SCALE GENOMIC DNA]</scope>
    <source>
        <strain evidence="3">ATCC 35185 / DSM 20758 / VPI D19B-28</strain>
    </source>
</reference>
<evidence type="ECO:0000313" key="3">
    <source>
        <dbReference type="Proteomes" id="UP000011124"/>
    </source>
</evidence>
<dbReference type="SUPFAM" id="SSF101478">
    <property type="entry name" value="ADP-ribosylglycohydrolase"/>
    <property type="match status" value="1"/>
</dbReference>
<feature type="binding site" evidence="1">
    <location>
        <position position="221"/>
    </location>
    <ligand>
        <name>Mg(2+)</name>
        <dbReference type="ChEBI" id="CHEBI:18420"/>
        <label>1</label>
    </ligand>
</feature>